<sequence>MDEDATSDLSFYNELCHWDGLRNTTQFDLAQNSLESIPREFLEAIPATFFIELLSILEEDDLEYLDPDDEVLTHASFKIDFATPVNGCKGIKVCMSLESVSTNTMEGNMTANLVTYSGMTQSSMRSYSFPIDQSITVRQVLETITNKGLQYFKFGMDLLGNFCGCRDFAVQAFYQLQARGYVDPNVEAVFPEEPPVAANLTAYDVLGTGYNRNGTSFDRPIDKGSFLQYTRVMEPYMKYRR</sequence>
<keyword evidence="3" id="KW-1185">Reference proteome</keyword>
<reference evidence="2 3" key="1">
    <citation type="journal article" date="2024" name="Front Chem Biol">
        <title>Unveiling the potential of Daldinia eschscholtzii MFLUCC 19-0629 through bioactivity and bioinformatics studies for enhanced sustainable agriculture production.</title>
        <authorList>
            <person name="Brooks S."/>
            <person name="Weaver J.A."/>
            <person name="Klomchit A."/>
            <person name="Alharthi S.A."/>
            <person name="Onlamun T."/>
            <person name="Nurani R."/>
            <person name="Vong T.K."/>
            <person name="Alberti F."/>
            <person name="Greco C."/>
        </authorList>
    </citation>
    <scope>NUCLEOTIDE SEQUENCE [LARGE SCALE GENOMIC DNA]</scope>
    <source>
        <strain evidence="2">MFLUCC 19-0629</strain>
    </source>
</reference>
<accession>A0AAX6MZ77</accession>
<name>A0AAX6MZ77_9PEZI</name>
<dbReference type="EMBL" id="JBANMG010000001">
    <property type="protein sequence ID" value="KAK6957970.1"/>
    <property type="molecule type" value="Genomic_DNA"/>
</dbReference>
<evidence type="ECO:0000313" key="3">
    <source>
        <dbReference type="Proteomes" id="UP001369815"/>
    </source>
</evidence>
<evidence type="ECO:0000313" key="2">
    <source>
        <dbReference type="EMBL" id="KAK6957970.1"/>
    </source>
</evidence>
<comment type="caution">
    <text evidence="2">The sequence shown here is derived from an EMBL/GenBank/DDBJ whole genome shotgun (WGS) entry which is preliminary data.</text>
</comment>
<feature type="domain" description="DUF7770" evidence="1">
    <location>
        <begin position="92"/>
        <end position="227"/>
    </location>
</feature>
<proteinExistence type="predicted"/>
<dbReference type="Proteomes" id="UP001369815">
    <property type="component" value="Unassembled WGS sequence"/>
</dbReference>
<protein>
    <recommendedName>
        <fullName evidence="1">DUF7770 domain-containing protein</fullName>
    </recommendedName>
</protein>
<dbReference type="Pfam" id="PF24968">
    <property type="entry name" value="DUF7770"/>
    <property type="match status" value="1"/>
</dbReference>
<evidence type="ECO:0000259" key="1">
    <source>
        <dbReference type="Pfam" id="PF24968"/>
    </source>
</evidence>
<dbReference type="InterPro" id="IPR056672">
    <property type="entry name" value="DUF7770"/>
</dbReference>
<gene>
    <name evidence="2" type="ORF">Daesc_000762</name>
</gene>
<dbReference type="AlphaFoldDB" id="A0AAX6MZ77"/>
<organism evidence="2 3">
    <name type="scientific">Daldinia eschscholtzii</name>
    <dbReference type="NCBI Taxonomy" id="292717"/>
    <lineage>
        <taxon>Eukaryota</taxon>
        <taxon>Fungi</taxon>
        <taxon>Dikarya</taxon>
        <taxon>Ascomycota</taxon>
        <taxon>Pezizomycotina</taxon>
        <taxon>Sordariomycetes</taxon>
        <taxon>Xylariomycetidae</taxon>
        <taxon>Xylariales</taxon>
        <taxon>Hypoxylaceae</taxon>
        <taxon>Daldinia</taxon>
    </lineage>
</organism>